<keyword evidence="11" id="KW-1185">Reference proteome</keyword>
<dbReference type="Pfam" id="PF03720">
    <property type="entry name" value="UDPG_MGDP_dh_C"/>
    <property type="match status" value="1"/>
</dbReference>
<dbReference type="InterPro" id="IPR036220">
    <property type="entry name" value="UDP-Glc/GDP-Man_DH_C_sf"/>
</dbReference>
<comment type="similarity">
    <text evidence="1 8">Belongs to the UDP-glucose/GDP-mannose dehydrogenase family.</text>
</comment>
<dbReference type="SUPFAM" id="SSF52413">
    <property type="entry name" value="UDP-glucose/GDP-mannose dehydrogenase C-terminal domain"/>
    <property type="match status" value="1"/>
</dbReference>
<keyword evidence="4" id="KW-0560">Oxidoreductase</keyword>
<dbReference type="eggNOG" id="arCOG00252">
    <property type="taxonomic scope" value="Archaea"/>
</dbReference>
<evidence type="ECO:0000313" key="11">
    <source>
        <dbReference type="Proteomes" id="UP000010824"/>
    </source>
</evidence>
<dbReference type="KEGG" id="mfo:Metfor_1144"/>
<dbReference type="GO" id="GO:0016628">
    <property type="term" value="F:oxidoreductase activity, acting on the CH-CH group of donors, NAD or NADP as acceptor"/>
    <property type="evidence" value="ECO:0007669"/>
    <property type="project" value="InterPro"/>
</dbReference>
<proteinExistence type="inferred from homology"/>
<name>L0HDX4_METFS</name>
<dbReference type="NCBIfam" id="TIGR03026">
    <property type="entry name" value="NDP-sugDHase"/>
    <property type="match status" value="1"/>
</dbReference>
<dbReference type="EMBL" id="CP003167">
    <property type="protein sequence ID" value="AGB02190.1"/>
    <property type="molecule type" value="Genomic_DNA"/>
</dbReference>
<dbReference type="InterPro" id="IPR036291">
    <property type="entry name" value="NAD(P)-bd_dom_sf"/>
</dbReference>
<dbReference type="GO" id="GO:0089714">
    <property type="term" value="F:UDP-N-acetyl-D-mannosamine dehydrogenase activity"/>
    <property type="evidence" value="ECO:0007669"/>
    <property type="project" value="UniProtKB-EC"/>
</dbReference>
<dbReference type="Pfam" id="PF03721">
    <property type="entry name" value="UDPG_MGDP_dh_N"/>
    <property type="match status" value="1"/>
</dbReference>
<dbReference type="PIRSF" id="PIRSF000124">
    <property type="entry name" value="UDPglc_GDPman_dh"/>
    <property type="match status" value="1"/>
</dbReference>
<evidence type="ECO:0000313" key="10">
    <source>
        <dbReference type="EMBL" id="AGB02190.1"/>
    </source>
</evidence>
<evidence type="ECO:0000256" key="1">
    <source>
        <dbReference type="ARBA" id="ARBA00006601"/>
    </source>
</evidence>
<dbReference type="Gene3D" id="3.40.50.720">
    <property type="entry name" value="NAD(P)-binding Rossmann-like Domain"/>
    <property type="match status" value="2"/>
</dbReference>
<dbReference type="STRING" id="593750.Metfor_1144"/>
<dbReference type="GO" id="GO:0000271">
    <property type="term" value="P:polysaccharide biosynthetic process"/>
    <property type="evidence" value="ECO:0007669"/>
    <property type="project" value="InterPro"/>
</dbReference>
<dbReference type="RefSeq" id="WP_015285154.1">
    <property type="nucleotide sequence ID" value="NC_019943.1"/>
</dbReference>
<evidence type="ECO:0000256" key="2">
    <source>
        <dbReference type="ARBA" id="ARBA00012935"/>
    </source>
</evidence>
<dbReference type="SMART" id="SM00984">
    <property type="entry name" value="UDPG_MGDP_dh_C"/>
    <property type="match status" value="1"/>
</dbReference>
<dbReference type="Proteomes" id="UP000010824">
    <property type="component" value="Chromosome"/>
</dbReference>
<dbReference type="EC" id="1.1.1.336" evidence="2"/>
<dbReference type="InterPro" id="IPR001732">
    <property type="entry name" value="UDP-Glc/GDP-Man_DH_N"/>
</dbReference>
<accession>L0HDX4</accession>
<dbReference type="SUPFAM" id="SSF48179">
    <property type="entry name" value="6-phosphogluconate dehydrogenase C-terminal domain-like"/>
    <property type="match status" value="1"/>
</dbReference>
<dbReference type="GeneID" id="14310457"/>
<dbReference type="AlphaFoldDB" id="L0HDX4"/>
<evidence type="ECO:0000256" key="6">
    <source>
        <dbReference type="ARBA" id="ARBA00030172"/>
    </source>
</evidence>
<keyword evidence="5" id="KW-0520">NAD</keyword>
<evidence type="ECO:0000256" key="5">
    <source>
        <dbReference type="ARBA" id="ARBA00023027"/>
    </source>
</evidence>
<dbReference type="InterPro" id="IPR017476">
    <property type="entry name" value="UDP-Glc/GDP-Man"/>
</dbReference>
<feature type="domain" description="UDP-glucose/GDP-mannose dehydrogenase C-terminal" evidence="9">
    <location>
        <begin position="304"/>
        <end position="402"/>
    </location>
</feature>
<reference evidence="10 11" key="2">
    <citation type="journal article" date="2014" name="Genome Announc.">
        <title>Complete Genome Sequence of Methanoregula formicica SMSPT, a Mesophilic Hydrogenotrophic Methanogen Isolated from a Methanogenic Upflow Anaerobic Sludge Blanket Reactor.</title>
        <authorList>
            <person name="Yamamoto K."/>
            <person name="Tamaki H."/>
            <person name="Cadillo-Quiroz H."/>
            <person name="Imachi H."/>
            <person name="Kyrpides N."/>
            <person name="Woyke T."/>
            <person name="Goodwin L."/>
            <person name="Zinder S.H."/>
            <person name="Kamagata Y."/>
            <person name="Liu W.T."/>
        </authorList>
    </citation>
    <scope>NUCLEOTIDE SEQUENCE [LARGE SCALE GENOMIC DNA]</scope>
    <source>
        <strain evidence="11">DSM 22288 / NBRC 105244 / SMSP</strain>
    </source>
</reference>
<dbReference type="PIRSF" id="PIRSF500136">
    <property type="entry name" value="UDP_ManNAc_DH"/>
    <property type="match status" value="1"/>
</dbReference>
<dbReference type="HOGENOM" id="CLU_023810_3_1_2"/>
<evidence type="ECO:0000256" key="7">
    <source>
        <dbReference type="ARBA" id="ARBA00049130"/>
    </source>
</evidence>
<dbReference type="PANTHER" id="PTHR43491">
    <property type="entry name" value="UDP-N-ACETYL-D-MANNOSAMINE DEHYDROGENASE"/>
    <property type="match status" value="1"/>
</dbReference>
<dbReference type="PANTHER" id="PTHR43491:SF2">
    <property type="entry name" value="UDP-N-ACETYL-D-MANNOSAMINE DEHYDROGENASE"/>
    <property type="match status" value="1"/>
</dbReference>
<dbReference type="SUPFAM" id="SSF51735">
    <property type="entry name" value="NAD(P)-binding Rossmann-fold domains"/>
    <property type="match status" value="1"/>
</dbReference>
<dbReference type="Pfam" id="PF00984">
    <property type="entry name" value="UDPG_MGDP_dh"/>
    <property type="match status" value="1"/>
</dbReference>
<dbReference type="InterPro" id="IPR014027">
    <property type="entry name" value="UDP-Glc/GDP-Man_DH_C"/>
</dbReference>
<reference evidence="11" key="1">
    <citation type="submission" date="2011-12" db="EMBL/GenBank/DDBJ databases">
        <title>Complete sequence of Methanoregula formicicum SMSP.</title>
        <authorList>
            <person name="Lucas S."/>
            <person name="Han J."/>
            <person name="Lapidus A."/>
            <person name="Cheng J.-F."/>
            <person name="Goodwin L."/>
            <person name="Pitluck S."/>
            <person name="Peters L."/>
            <person name="Ovchinnikova G."/>
            <person name="Teshima H."/>
            <person name="Detter J.C."/>
            <person name="Han C."/>
            <person name="Tapia R."/>
            <person name="Land M."/>
            <person name="Hauser L."/>
            <person name="Kyrpides N."/>
            <person name="Ivanova N."/>
            <person name="Pagani I."/>
            <person name="Imachi H."/>
            <person name="Tamaki H."/>
            <person name="Sekiguchi Y."/>
            <person name="Kamagata Y."/>
            <person name="Cadillo-Quiroz H."/>
            <person name="Zinder S."/>
            <person name="Liu W.-T."/>
            <person name="Woyke T."/>
        </authorList>
    </citation>
    <scope>NUCLEOTIDE SEQUENCE [LARGE SCALE GENOMIC DNA]</scope>
    <source>
        <strain evidence="11">DSM 22288 / NBRC 105244 / SMSP</strain>
    </source>
</reference>
<dbReference type="OrthoDB" id="372050at2157"/>
<comment type="catalytic activity">
    <reaction evidence="7">
        <text>UDP-N-acetyl-alpha-D-mannosamine + 2 NAD(+) + H2O = UDP-N-acetyl-alpha-D-mannosaminouronate + 2 NADH + 3 H(+)</text>
        <dbReference type="Rhea" id="RHEA:25780"/>
        <dbReference type="ChEBI" id="CHEBI:15377"/>
        <dbReference type="ChEBI" id="CHEBI:15378"/>
        <dbReference type="ChEBI" id="CHEBI:57540"/>
        <dbReference type="ChEBI" id="CHEBI:57945"/>
        <dbReference type="ChEBI" id="CHEBI:68623"/>
        <dbReference type="ChEBI" id="CHEBI:70731"/>
        <dbReference type="EC" id="1.1.1.336"/>
    </reaction>
</comment>
<organism evidence="10 11">
    <name type="scientific">Methanoregula formicica (strain DSM 22288 / NBRC 105244 / SMSP)</name>
    <dbReference type="NCBI Taxonomy" id="593750"/>
    <lineage>
        <taxon>Archaea</taxon>
        <taxon>Methanobacteriati</taxon>
        <taxon>Methanobacteriota</taxon>
        <taxon>Stenosarchaea group</taxon>
        <taxon>Methanomicrobia</taxon>
        <taxon>Methanomicrobiales</taxon>
        <taxon>Methanoregulaceae</taxon>
        <taxon>Methanoregula</taxon>
    </lineage>
</organism>
<dbReference type="GO" id="GO:0051287">
    <property type="term" value="F:NAD binding"/>
    <property type="evidence" value="ECO:0007669"/>
    <property type="project" value="InterPro"/>
</dbReference>
<sequence length="415" mass="45013" precursor="true">MAEPSITNKTVCIVGLGYVGLPLAEAFSRHVRTMGYDIDERKVKGLQKTAPGINATSDPARIRDADFIMICVPTLLTPENDPDLSYIRGAAKTVGANLKKGAVVILESTVYPGVTEEVLLPVLEDASGFAAGKDFAVGYSPERINPGDDEHALSRTTKIVAGMDPATTSRMAGIYGLITKVYCAPDIRTAEAAKVVENIQRDINIALTNEFSQMFPKLGLNTKNVLEAAGTKWNFHHYTPGIVGGHCIPTVPHFLAYAARRQGFHPRMILAGRATNDQMIPFIADLVTGNLAAVKKGTAGPAVAVLGLTYKENVPDYRDNPVFDLIGVLTERGIRVFGYDPLLTKDEITRLGVTPLDDIGQQMDGYILAAPHNQFIAMADREFAAVAGPGILFVDIKGVFHRNARMRSQFRYITL</sequence>
<evidence type="ECO:0000256" key="4">
    <source>
        <dbReference type="ARBA" id="ARBA00023002"/>
    </source>
</evidence>
<evidence type="ECO:0000256" key="3">
    <source>
        <dbReference type="ARBA" id="ARBA00016796"/>
    </source>
</evidence>
<dbReference type="InterPro" id="IPR008927">
    <property type="entry name" value="6-PGluconate_DH-like_C_sf"/>
</dbReference>
<evidence type="ECO:0000256" key="8">
    <source>
        <dbReference type="PIRNR" id="PIRNR000124"/>
    </source>
</evidence>
<gene>
    <name evidence="10" type="ordered locus">Metfor_1144</name>
</gene>
<dbReference type="InterPro" id="IPR014026">
    <property type="entry name" value="UDP-Glc/GDP-Man_DH_dimer"/>
</dbReference>
<protein>
    <recommendedName>
        <fullName evidence="3">UDP-N-acetyl-D-mannosamine dehydrogenase</fullName>
        <ecNumber evidence="2">1.1.1.336</ecNumber>
    </recommendedName>
    <alternativeName>
        <fullName evidence="6">UDP-ManNAc 6-dehydrogenase</fullName>
    </alternativeName>
</protein>
<dbReference type="InParanoid" id="L0HDX4"/>
<dbReference type="InterPro" id="IPR028359">
    <property type="entry name" value="UDP_ManNAc/GlcNAc_DH"/>
</dbReference>
<evidence type="ECO:0000259" key="9">
    <source>
        <dbReference type="SMART" id="SM00984"/>
    </source>
</evidence>